<reference evidence="2" key="1">
    <citation type="submission" date="2021-03" db="EMBL/GenBank/DDBJ databases">
        <authorList>
            <person name="Li Z."/>
            <person name="Yang C."/>
        </authorList>
    </citation>
    <scope>NUCLEOTIDE SEQUENCE</scope>
    <source>
        <strain evidence="2">Dzin_1.0</strain>
        <tissue evidence="2">Leaf</tissue>
    </source>
</reference>
<dbReference type="OrthoDB" id="1936721at2759"/>
<dbReference type="Proteomes" id="UP001085076">
    <property type="component" value="Miscellaneous, Linkage group lg01"/>
</dbReference>
<dbReference type="PANTHER" id="PTHR47926:SF347">
    <property type="entry name" value="PENTATRICOPEPTIDE REPEAT-CONTAINING PROTEIN"/>
    <property type="match status" value="1"/>
</dbReference>
<keyword evidence="1" id="KW-0677">Repeat</keyword>
<reference evidence="2" key="2">
    <citation type="journal article" date="2022" name="Hortic Res">
        <title>The genome of Dioscorea zingiberensis sheds light on the biosynthesis, origin and evolution of the medicinally important diosgenin saponins.</title>
        <authorList>
            <person name="Li Y."/>
            <person name="Tan C."/>
            <person name="Li Z."/>
            <person name="Guo J."/>
            <person name="Li S."/>
            <person name="Chen X."/>
            <person name="Wang C."/>
            <person name="Dai X."/>
            <person name="Yang H."/>
            <person name="Song W."/>
            <person name="Hou L."/>
            <person name="Xu J."/>
            <person name="Tong Z."/>
            <person name="Xu A."/>
            <person name="Yuan X."/>
            <person name="Wang W."/>
            <person name="Yang Q."/>
            <person name="Chen L."/>
            <person name="Sun Z."/>
            <person name="Wang K."/>
            <person name="Pan B."/>
            <person name="Chen J."/>
            <person name="Bao Y."/>
            <person name="Liu F."/>
            <person name="Qi X."/>
            <person name="Gang D.R."/>
            <person name="Wen J."/>
            <person name="Li J."/>
        </authorList>
    </citation>
    <scope>NUCLEOTIDE SEQUENCE</scope>
    <source>
        <strain evidence="2">Dzin_1.0</strain>
    </source>
</reference>
<dbReference type="InterPro" id="IPR002885">
    <property type="entry name" value="PPR_rpt"/>
</dbReference>
<dbReference type="Gene3D" id="1.25.40.10">
    <property type="entry name" value="Tetratricopeptide repeat domain"/>
    <property type="match status" value="1"/>
</dbReference>
<proteinExistence type="predicted"/>
<name>A0A9D5DAR0_9LILI</name>
<dbReference type="InterPro" id="IPR046960">
    <property type="entry name" value="PPR_At4g14850-like_plant"/>
</dbReference>
<gene>
    <name evidence="2" type="ORF">J5N97_006345</name>
</gene>
<evidence type="ECO:0000313" key="2">
    <source>
        <dbReference type="EMBL" id="KAJ0987989.1"/>
    </source>
</evidence>
<dbReference type="AlphaFoldDB" id="A0A9D5DAR0"/>
<dbReference type="NCBIfam" id="TIGR00756">
    <property type="entry name" value="PPR"/>
    <property type="match status" value="1"/>
</dbReference>
<protein>
    <recommendedName>
        <fullName evidence="4">Pentatricopeptide repeat-containing protein</fullName>
    </recommendedName>
</protein>
<comment type="caution">
    <text evidence="2">The sequence shown here is derived from an EMBL/GenBank/DDBJ whole genome shotgun (WGS) entry which is preliminary data.</text>
</comment>
<dbReference type="Pfam" id="PF01535">
    <property type="entry name" value="PPR"/>
    <property type="match status" value="2"/>
</dbReference>
<dbReference type="InterPro" id="IPR011990">
    <property type="entry name" value="TPR-like_helical_dom_sf"/>
</dbReference>
<evidence type="ECO:0000313" key="3">
    <source>
        <dbReference type="Proteomes" id="UP001085076"/>
    </source>
</evidence>
<dbReference type="PANTHER" id="PTHR47926">
    <property type="entry name" value="PENTATRICOPEPTIDE REPEAT-CONTAINING PROTEIN"/>
    <property type="match status" value="1"/>
</dbReference>
<dbReference type="GO" id="GO:0003723">
    <property type="term" value="F:RNA binding"/>
    <property type="evidence" value="ECO:0007669"/>
    <property type="project" value="InterPro"/>
</dbReference>
<organism evidence="2 3">
    <name type="scientific">Dioscorea zingiberensis</name>
    <dbReference type="NCBI Taxonomy" id="325984"/>
    <lineage>
        <taxon>Eukaryota</taxon>
        <taxon>Viridiplantae</taxon>
        <taxon>Streptophyta</taxon>
        <taxon>Embryophyta</taxon>
        <taxon>Tracheophyta</taxon>
        <taxon>Spermatophyta</taxon>
        <taxon>Magnoliopsida</taxon>
        <taxon>Liliopsida</taxon>
        <taxon>Dioscoreales</taxon>
        <taxon>Dioscoreaceae</taxon>
        <taxon>Dioscorea</taxon>
    </lineage>
</organism>
<evidence type="ECO:0000256" key="1">
    <source>
        <dbReference type="ARBA" id="ARBA00022737"/>
    </source>
</evidence>
<accession>A0A9D5DAR0</accession>
<sequence>MEKSGVEMNEATLVTTLSACVSLGDLEMGKKVHGFMESRGIKGGIPLNNALLDMYTKCGCMSMARRLFDEMPSKDVISWTSIVSSAANWVSLDEARKLFNGATGRDLVLTDRNDQWAEKLIEEMPYKNAKEILPFLASLLGACRTHRNVQMVKKLEKRITKLESSLAANQWEDVTEVRRRTKDQGIKKTLSGAAPLK</sequence>
<evidence type="ECO:0008006" key="4">
    <source>
        <dbReference type="Google" id="ProtNLM"/>
    </source>
</evidence>
<dbReference type="EMBL" id="JAGGNH010000001">
    <property type="protein sequence ID" value="KAJ0987989.1"/>
    <property type="molecule type" value="Genomic_DNA"/>
</dbReference>
<keyword evidence="3" id="KW-1185">Reference proteome</keyword>
<dbReference type="GO" id="GO:0009451">
    <property type="term" value="P:RNA modification"/>
    <property type="evidence" value="ECO:0007669"/>
    <property type="project" value="InterPro"/>
</dbReference>